<dbReference type="InterPro" id="IPR053151">
    <property type="entry name" value="RNase_H-like"/>
</dbReference>
<dbReference type="Pfam" id="PF13456">
    <property type="entry name" value="RVT_3"/>
    <property type="match status" value="1"/>
</dbReference>
<dbReference type="GO" id="GO:0004523">
    <property type="term" value="F:RNA-DNA hybrid ribonuclease activity"/>
    <property type="evidence" value="ECO:0007669"/>
    <property type="project" value="InterPro"/>
</dbReference>
<accession>A0A251PM01</accession>
<proteinExistence type="predicted"/>
<dbReference type="PANTHER" id="PTHR47723:SF19">
    <property type="entry name" value="POLYNUCLEOTIDYL TRANSFERASE, RIBONUCLEASE H-LIKE SUPERFAMILY PROTEIN"/>
    <property type="match status" value="1"/>
</dbReference>
<evidence type="ECO:0000313" key="2">
    <source>
        <dbReference type="EMBL" id="ONI12611.1"/>
    </source>
</evidence>
<evidence type="ECO:0000259" key="1">
    <source>
        <dbReference type="Pfam" id="PF13456"/>
    </source>
</evidence>
<feature type="domain" description="RNase H type-1" evidence="1">
    <location>
        <begin position="2"/>
        <end position="63"/>
    </location>
</feature>
<dbReference type="AlphaFoldDB" id="A0A251PM01"/>
<sequence length="101" mass="11391">MDIVVEMDSVNAVNLILSNDLNFCHPMAGLVHSCKRLMSQIPKCFLHHIYREKNAVADRLAAWSHDIDLGCWFLEDNPTWLGPLLLDDSIGVTETRIISSV</sequence>
<evidence type="ECO:0000313" key="3">
    <source>
        <dbReference type="Proteomes" id="UP000006882"/>
    </source>
</evidence>
<name>A0A251PM01_PRUPE</name>
<dbReference type="InterPro" id="IPR036397">
    <property type="entry name" value="RNaseH_sf"/>
</dbReference>
<dbReference type="EMBL" id="CM007654">
    <property type="protein sequence ID" value="ONI12611.1"/>
    <property type="molecule type" value="Genomic_DNA"/>
</dbReference>
<dbReference type="Gramene" id="ONI12611">
    <property type="protein sequence ID" value="ONI12611"/>
    <property type="gene ID" value="PRUPE_4G174500"/>
</dbReference>
<dbReference type="Gene3D" id="3.30.420.10">
    <property type="entry name" value="Ribonuclease H-like superfamily/Ribonuclease H"/>
    <property type="match status" value="1"/>
</dbReference>
<reference evidence="2 3" key="1">
    <citation type="journal article" date="2013" name="Nat. Genet.">
        <title>The high-quality draft genome of peach (Prunus persica) identifies unique patterns of genetic diversity, domestication and genome evolution.</title>
        <authorList>
            <consortium name="International Peach Genome Initiative"/>
            <person name="Verde I."/>
            <person name="Abbott A.G."/>
            <person name="Scalabrin S."/>
            <person name="Jung S."/>
            <person name="Shu S."/>
            <person name="Marroni F."/>
            <person name="Zhebentyayeva T."/>
            <person name="Dettori M.T."/>
            <person name="Grimwood J."/>
            <person name="Cattonaro F."/>
            <person name="Zuccolo A."/>
            <person name="Rossini L."/>
            <person name="Jenkins J."/>
            <person name="Vendramin E."/>
            <person name="Meisel L.A."/>
            <person name="Decroocq V."/>
            <person name="Sosinski B."/>
            <person name="Prochnik S."/>
            <person name="Mitros T."/>
            <person name="Policriti A."/>
            <person name="Cipriani G."/>
            <person name="Dondini L."/>
            <person name="Ficklin S."/>
            <person name="Goodstein D.M."/>
            <person name="Xuan P."/>
            <person name="Del Fabbro C."/>
            <person name="Aramini V."/>
            <person name="Copetti D."/>
            <person name="Gonzalez S."/>
            <person name="Horner D.S."/>
            <person name="Falchi R."/>
            <person name="Lucas S."/>
            <person name="Mica E."/>
            <person name="Maldonado J."/>
            <person name="Lazzari B."/>
            <person name="Bielenberg D."/>
            <person name="Pirona R."/>
            <person name="Miculan M."/>
            <person name="Barakat A."/>
            <person name="Testolin R."/>
            <person name="Stella A."/>
            <person name="Tartarini S."/>
            <person name="Tonutti P."/>
            <person name="Arus P."/>
            <person name="Orellana A."/>
            <person name="Wells C."/>
            <person name="Main D."/>
            <person name="Vizzotto G."/>
            <person name="Silva H."/>
            <person name="Salamini F."/>
            <person name="Schmutz J."/>
            <person name="Morgante M."/>
            <person name="Rokhsar D.S."/>
        </authorList>
    </citation>
    <scope>NUCLEOTIDE SEQUENCE [LARGE SCALE GENOMIC DNA]</scope>
    <source>
        <strain evidence="3">cv. Nemared</strain>
    </source>
</reference>
<keyword evidence="3" id="KW-1185">Reference proteome</keyword>
<protein>
    <recommendedName>
        <fullName evidence="1">RNase H type-1 domain-containing protein</fullName>
    </recommendedName>
</protein>
<organism evidence="2 3">
    <name type="scientific">Prunus persica</name>
    <name type="common">Peach</name>
    <name type="synonym">Amygdalus persica</name>
    <dbReference type="NCBI Taxonomy" id="3760"/>
    <lineage>
        <taxon>Eukaryota</taxon>
        <taxon>Viridiplantae</taxon>
        <taxon>Streptophyta</taxon>
        <taxon>Embryophyta</taxon>
        <taxon>Tracheophyta</taxon>
        <taxon>Spermatophyta</taxon>
        <taxon>Magnoliopsida</taxon>
        <taxon>eudicotyledons</taxon>
        <taxon>Gunneridae</taxon>
        <taxon>Pentapetalae</taxon>
        <taxon>rosids</taxon>
        <taxon>fabids</taxon>
        <taxon>Rosales</taxon>
        <taxon>Rosaceae</taxon>
        <taxon>Amygdaloideae</taxon>
        <taxon>Amygdaleae</taxon>
        <taxon>Prunus</taxon>
    </lineage>
</organism>
<dbReference type="GO" id="GO:0003676">
    <property type="term" value="F:nucleic acid binding"/>
    <property type="evidence" value="ECO:0007669"/>
    <property type="project" value="InterPro"/>
</dbReference>
<dbReference type="eggNOG" id="KOG1075">
    <property type="taxonomic scope" value="Eukaryota"/>
</dbReference>
<dbReference type="InterPro" id="IPR044730">
    <property type="entry name" value="RNase_H-like_dom_plant"/>
</dbReference>
<dbReference type="CDD" id="cd06222">
    <property type="entry name" value="RNase_H_like"/>
    <property type="match status" value="1"/>
</dbReference>
<gene>
    <name evidence="2" type="ORF">PRUPE_4G174500</name>
</gene>
<dbReference type="InterPro" id="IPR002156">
    <property type="entry name" value="RNaseH_domain"/>
</dbReference>
<dbReference type="PANTHER" id="PTHR47723">
    <property type="entry name" value="OS05G0353850 PROTEIN"/>
    <property type="match status" value="1"/>
</dbReference>
<dbReference type="Proteomes" id="UP000006882">
    <property type="component" value="Chromosome G4"/>
</dbReference>